<reference evidence="2" key="2">
    <citation type="journal article" date="2022" name="Res Sq">
        <title>Comparative Genomics Reveals Insights into the Divergent Evolution of Astigmatic Mites and Household Pest Adaptations.</title>
        <authorList>
            <person name="Xiong Q."/>
            <person name="Wan A.T.-Y."/>
            <person name="Liu X.-Y."/>
            <person name="Fung C.S.-H."/>
            <person name="Xiao X."/>
            <person name="Malainual N."/>
            <person name="Hou J."/>
            <person name="Wang L."/>
            <person name="Wang M."/>
            <person name="Yang K."/>
            <person name="Cui Y."/>
            <person name="Leung E."/>
            <person name="Nong W."/>
            <person name="Shin S.-K."/>
            <person name="Au S."/>
            <person name="Jeong K.Y."/>
            <person name="Chew F.T."/>
            <person name="Hui J."/>
            <person name="Leung T.F."/>
            <person name="Tungtrongchitr A."/>
            <person name="Zhong N."/>
            <person name="Liu Z."/>
            <person name="Tsui S."/>
        </authorList>
    </citation>
    <scope>NUCLEOTIDE SEQUENCE</scope>
    <source>
        <strain evidence="2">Derf</strain>
        <tissue evidence="2">Whole organism</tissue>
    </source>
</reference>
<dbReference type="EMBL" id="ASGP02000004">
    <property type="protein sequence ID" value="KAH9510688.1"/>
    <property type="molecule type" value="Genomic_DNA"/>
</dbReference>
<feature type="signal peptide" evidence="1">
    <location>
        <begin position="1"/>
        <end position="15"/>
    </location>
</feature>
<keyword evidence="1" id="KW-0732">Signal</keyword>
<accession>A0A922HWE9</accession>
<dbReference type="AlphaFoldDB" id="A0A922HWE9"/>
<protein>
    <recommendedName>
        <fullName evidence="4">Secreted protein</fullName>
    </recommendedName>
</protein>
<gene>
    <name evidence="2" type="ORF">DERF_009198</name>
</gene>
<sequence>MVVAFLTLEFSTISALTFMDTVVAESSGDSILENDTNDGDDDDEHCRCGSGDMHSFRRVLPGSIIAALVAVIDSATRSLVINVSPNFVVDSHEPMTMAESSES</sequence>
<evidence type="ECO:0000313" key="2">
    <source>
        <dbReference type="EMBL" id="KAH9510688.1"/>
    </source>
</evidence>
<proteinExistence type="predicted"/>
<keyword evidence="3" id="KW-1185">Reference proteome</keyword>
<evidence type="ECO:0000313" key="3">
    <source>
        <dbReference type="Proteomes" id="UP000790347"/>
    </source>
</evidence>
<feature type="chain" id="PRO_5037195578" description="Secreted protein" evidence="1">
    <location>
        <begin position="16"/>
        <end position="103"/>
    </location>
</feature>
<comment type="caution">
    <text evidence="2">The sequence shown here is derived from an EMBL/GenBank/DDBJ whole genome shotgun (WGS) entry which is preliminary data.</text>
</comment>
<evidence type="ECO:0008006" key="4">
    <source>
        <dbReference type="Google" id="ProtNLM"/>
    </source>
</evidence>
<name>A0A922HWE9_DERFA</name>
<evidence type="ECO:0000256" key="1">
    <source>
        <dbReference type="SAM" id="SignalP"/>
    </source>
</evidence>
<reference evidence="2" key="1">
    <citation type="submission" date="2013-05" db="EMBL/GenBank/DDBJ databases">
        <authorList>
            <person name="Yim A.K.Y."/>
            <person name="Chan T.F."/>
            <person name="Ji K.M."/>
            <person name="Liu X.Y."/>
            <person name="Zhou J.W."/>
            <person name="Li R.Q."/>
            <person name="Yang K.Y."/>
            <person name="Li J."/>
            <person name="Li M."/>
            <person name="Law P.T.W."/>
            <person name="Wu Y.L."/>
            <person name="Cai Z.L."/>
            <person name="Qin H."/>
            <person name="Bao Y."/>
            <person name="Leung R.K.K."/>
            <person name="Ng P.K.S."/>
            <person name="Zou J."/>
            <person name="Zhong X.J."/>
            <person name="Ran P.X."/>
            <person name="Zhong N.S."/>
            <person name="Liu Z.G."/>
            <person name="Tsui S.K.W."/>
        </authorList>
    </citation>
    <scope>NUCLEOTIDE SEQUENCE</scope>
    <source>
        <strain evidence="2">Derf</strain>
        <tissue evidence="2">Whole organism</tissue>
    </source>
</reference>
<organism evidence="2 3">
    <name type="scientific">Dermatophagoides farinae</name>
    <name type="common">American house dust mite</name>
    <dbReference type="NCBI Taxonomy" id="6954"/>
    <lineage>
        <taxon>Eukaryota</taxon>
        <taxon>Metazoa</taxon>
        <taxon>Ecdysozoa</taxon>
        <taxon>Arthropoda</taxon>
        <taxon>Chelicerata</taxon>
        <taxon>Arachnida</taxon>
        <taxon>Acari</taxon>
        <taxon>Acariformes</taxon>
        <taxon>Sarcoptiformes</taxon>
        <taxon>Astigmata</taxon>
        <taxon>Psoroptidia</taxon>
        <taxon>Analgoidea</taxon>
        <taxon>Pyroglyphidae</taxon>
        <taxon>Dermatophagoidinae</taxon>
        <taxon>Dermatophagoides</taxon>
    </lineage>
</organism>
<dbReference type="Proteomes" id="UP000790347">
    <property type="component" value="Unassembled WGS sequence"/>
</dbReference>